<dbReference type="Gene3D" id="1.10.240.10">
    <property type="entry name" value="Tyrosyl-Transfer RNA Synthetase"/>
    <property type="match status" value="1"/>
</dbReference>
<evidence type="ECO:0000256" key="8">
    <source>
        <dbReference type="ARBA" id="ARBA00023146"/>
    </source>
</evidence>
<evidence type="ECO:0000256" key="7">
    <source>
        <dbReference type="ARBA" id="ARBA00022917"/>
    </source>
</evidence>
<evidence type="ECO:0000313" key="11">
    <source>
        <dbReference type="Proteomes" id="UP000038045"/>
    </source>
</evidence>
<keyword evidence="4 10" id="KW-0436">Ligase</keyword>
<dbReference type="InterPro" id="IPR002305">
    <property type="entry name" value="aa-tRNA-synth_Ic"/>
</dbReference>
<proteinExistence type="inferred from homology"/>
<evidence type="ECO:0000256" key="6">
    <source>
        <dbReference type="ARBA" id="ARBA00022840"/>
    </source>
</evidence>
<dbReference type="InterPro" id="IPR001412">
    <property type="entry name" value="aa-tRNA-synth_I_CS"/>
</dbReference>
<dbReference type="STRING" id="131310.A0A0N4ZYD1"/>
<evidence type="ECO:0000313" key="12">
    <source>
        <dbReference type="WBParaSite" id="PTRK_0001380200.1"/>
    </source>
</evidence>
<evidence type="ECO:0000256" key="1">
    <source>
        <dbReference type="ARBA" id="ARBA00004173"/>
    </source>
</evidence>
<keyword evidence="5 10" id="KW-0547">Nucleotide-binding</keyword>
<dbReference type="PANTHER" id="PTHR43766">
    <property type="entry name" value="TRYPTOPHAN--TRNA LIGASE, MITOCHONDRIAL"/>
    <property type="match status" value="1"/>
</dbReference>
<dbReference type="CDD" id="cd00806">
    <property type="entry name" value="TrpRS_core"/>
    <property type="match status" value="1"/>
</dbReference>
<dbReference type="AlphaFoldDB" id="A0A0N4ZYD1"/>
<evidence type="ECO:0000256" key="4">
    <source>
        <dbReference type="ARBA" id="ARBA00022598"/>
    </source>
</evidence>
<dbReference type="Pfam" id="PF00579">
    <property type="entry name" value="tRNA-synt_1b"/>
    <property type="match status" value="1"/>
</dbReference>
<organism evidence="11 12">
    <name type="scientific">Parastrongyloides trichosuri</name>
    <name type="common">Possum-specific nematode worm</name>
    <dbReference type="NCBI Taxonomy" id="131310"/>
    <lineage>
        <taxon>Eukaryota</taxon>
        <taxon>Metazoa</taxon>
        <taxon>Ecdysozoa</taxon>
        <taxon>Nematoda</taxon>
        <taxon>Chromadorea</taxon>
        <taxon>Rhabditida</taxon>
        <taxon>Tylenchina</taxon>
        <taxon>Panagrolaimomorpha</taxon>
        <taxon>Strongyloidoidea</taxon>
        <taxon>Strongyloididae</taxon>
        <taxon>Parastrongyloides</taxon>
    </lineage>
</organism>
<keyword evidence="6 10" id="KW-0067">ATP-binding</keyword>
<dbReference type="SUPFAM" id="SSF52374">
    <property type="entry name" value="Nucleotidylyl transferase"/>
    <property type="match status" value="1"/>
</dbReference>
<keyword evidence="11" id="KW-1185">Reference proteome</keyword>
<dbReference type="GO" id="GO:0005759">
    <property type="term" value="C:mitochondrial matrix"/>
    <property type="evidence" value="ECO:0007669"/>
    <property type="project" value="TreeGrafter"/>
</dbReference>
<name>A0A0N4ZYD1_PARTI</name>
<evidence type="ECO:0000256" key="10">
    <source>
        <dbReference type="RuleBase" id="RU363036"/>
    </source>
</evidence>
<dbReference type="PROSITE" id="PS00178">
    <property type="entry name" value="AA_TRNA_LIGASE_I"/>
    <property type="match status" value="1"/>
</dbReference>
<dbReference type="GO" id="GO:0004830">
    <property type="term" value="F:tryptophan-tRNA ligase activity"/>
    <property type="evidence" value="ECO:0007669"/>
    <property type="project" value="UniProtKB-EC"/>
</dbReference>
<dbReference type="Proteomes" id="UP000038045">
    <property type="component" value="Unplaced"/>
</dbReference>
<reference evidence="12" key="1">
    <citation type="submission" date="2017-02" db="UniProtKB">
        <authorList>
            <consortium name="WormBaseParasite"/>
        </authorList>
    </citation>
    <scope>IDENTIFICATION</scope>
</reference>
<sequence length="342" mass="38796">MKQSIKKINVKTYFTGIQPTGEPHLGNYLGFIKNILHIQETSPSSTKIILSVVDLHGITTKLKPKDEMKDNITKMFTSLIACGVNPERTVLFKQSDVLEHTQLSWILSSCQSINKLERQPQYKDKIKQYSQRNIPLGLLSYPVLQTADVLLYKGTHVPVGEDQIGHMNLMIDLARKFNKITNNEYFPIPEAVLSNLGRVKSLRDPSKKMSKSDAQEFSRISICDKEDIIRKKIQKAVTDGIREIYYDDVNRPGISNLIRMVSSFTNQTIEEVVEDVKNLNTVQFKTYVSDKIVNELTPIQERYNELMVKPDVVTDIVVNGGNTARGIASRTLKDIKEIIGLN</sequence>
<keyword evidence="8 10" id="KW-0030">Aminoacyl-tRNA synthetase</keyword>
<dbReference type="InterPro" id="IPR002306">
    <property type="entry name" value="Trp-tRNA-ligase"/>
</dbReference>
<dbReference type="WBParaSite" id="PTRK_0001380200.1">
    <property type="protein sequence ID" value="PTRK_0001380200.1"/>
    <property type="gene ID" value="PTRK_0001380200"/>
</dbReference>
<keyword evidence="7 10" id="KW-0648">Protein biosynthesis</keyword>
<dbReference type="PANTHER" id="PTHR43766:SF1">
    <property type="entry name" value="TRYPTOPHAN--TRNA LIGASE, MITOCHONDRIAL"/>
    <property type="match status" value="1"/>
</dbReference>
<comment type="subcellular location">
    <subcellularLocation>
        <location evidence="1">Mitochondrion</location>
    </subcellularLocation>
</comment>
<evidence type="ECO:0000256" key="5">
    <source>
        <dbReference type="ARBA" id="ARBA00022741"/>
    </source>
</evidence>
<dbReference type="GO" id="GO:0005524">
    <property type="term" value="F:ATP binding"/>
    <property type="evidence" value="ECO:0007669"/>
    <property type="project" value="UniProtKB-KW"/>
</dbReference>
<dbReference type="InterPro" id="IPR014729">
    <property type="entry name" value="Rossmann-like_a/b/a_fold"/>
</dbReference>
<evidence type="ECO:0000256" key="3">
    <source>
        <dbReference type="ARBA" id="ARBA00013161"/>
    </source>
</evidence>
<evidence type="ECO:0000256" key="9">
    <source>
        <dbReference type="ARBA" id="ARBA00030268"/>
    </source>
</evidence>
<accession>A0A0N4ZYD1</accession>
<dbReference type="EC" id="6.1.1.2" evidence="3"/>
<dbReference type="PRINTS" id="PR01039">
    <property type="entry name" value="TRNASYNTHTRP"/>
</dbReference>
<dbReference type="InterPro" id="IPR050203">
    <property type="entry name" value="Trp-tRNA_synthetase"/>
</dbReference>
<dbReference type="FunFam" id="1.10.240.10:FF:000002">
    <property type="entry name" value="Tryptophan--tRNA ligase"/>
    <property type="match status" value="1"/>
</dbReference>
<protein>
    <recommendedName>
        <fullName evidence="3">tryptophan--tRNA ligase</fullName>
        <ecNumber evidence="3">6.1.1.2</ecNumber>
    </recommendedName>
    <alternativeName>
        <fullName evidence="9">Tryptophanyl-tRNA synthetase</fullName>
    </alternativeName>
</protein>
<comment type="similarity">
    <text evidence="2 10">Belongs to the class-I aminoacyl-tRNA synthetase family.</text>
</comment>
<dbReference type="NCBIfam" id="TIGR00233">
    <property type="entry name" value="trpS"/>
    <property type="match status" value="1"/>
</dbReference>
<dbReference type="GO" id="GO:0070183">
    <property type="term" value="P:mitochondrial tryptophanyl-tRNA aminoacylation"/>
    <property type="evidence" value="ECO:0007669"/>
    <property type="project" value="TreeGrafter"/>
</dbReference>
<dbReference type="Gene3D" id="3.40.50.620">
    <property type="entry name" value="HUPs"/>
    <property type="match status" value="1"/>
</dbReference>
<evidence type="ECO:0000256" key="2">
    <source>
        <dbReference type="ARBA" id="ARBA00005594"/>
    </source>
</evidence>